<reference evidence="1 2" key="1">
    <citation type="submission" date="2021-11" db="EMBL/GenBank/DDBJ databases">
        <title>Draft genome sequence of Actinomycetospora sp. SF1 isolated from the rhizosphere soil.</title>
        <authorList>
            <person name="Duangmal K."/>
            <person name="Chantavorakit T."/>
        </authorList>
    </citation>
    <scope>NUCLEOTIDE SEQUENCE [LARGE SCALE GENOMIC DNA]</scope>
    <source>
        <strain evidence="1 2">TBRC 5722</strain>
    </source>
</reference>
<evidence type="ECO:0000313" key="1">
    <source>
        <dbReference type="EMBL" id="MCD2193483.1"/>
    </source>
</evidence>
<organism evidence="1 2">
    <name type="scientific">Actinomycetospora endophytica</name>
    <dbReference type="NCBI Taxonomy" id="2291215"/>
    <lineage>
        <taxon>Bacteria</taxon>
        <taxon>Bacillati</taxon>
        <taxon>Actinomycetota</taxon>
        <taxon>Actinomycetes</taxon>
        <taxon>Pseudonocardiales</taxon>
        <taxon>Pseudonocardiaceae</taxon>
        <taxon>Actinomycetospora</taxon>
    </lineage>
</organism>
<accession>A0ABS8P638</accession>
<proteinExistence type="predicted"/>
<evidence type="ECO:0000313" key="2">
    <source>
        <dbReference type="Proteomes" id="UP001199469"/>
    </source>
</evidence>
<sequence length="78" mass="9152">MQTTKVDGRKTRRRAVHKLLDFGHQNPGPHTIHDLATGIEMTERSVKYGIRELKTDNRISADIWWTQEGKRALWTFHL</sequence>
<comment type="caution">
    <text evidence="1">The sequence shown here is derived from an EMBL/GenBank/DDBJ whole genome shotgun (WGS) entry which is preliminary data.</text>
</comment>
<dbReference type="EMBL" id="JAJNDB010000001">
    <property type="protein sequence ID" value="MCD2193483.1"/>
    <property type="molecule type" value="Genomic_DNA"/>
</dbReference>
<gene>
    <name evidence="1" type="ORF">LQ327_08820</name>
</gene>
<protein>
    <submittedName>
        <fullName evidence="1">Uncharacterized protein</fullName>
    </submittedName>
</protein>
<dbReference type="Proteomes" id="UP001199469">
    <property type="component" value="Unassembled WGS sequence"/>
</dbReference>
<keyword evidence="2" id="KW-1185">Reference proteome</keyword>
<name>A0ABS8P638_9PSEU</name>
<dbReference type="RefSeq" id="WP_230731677.1">
    <property type="nucleotide sequence ID" value="NZ_JAJNDB010000001.1"/>
</dbReference>